<accession>A0AAE4JU90</accession>
<dbReference type="SUPFAM" id="SSF48452">
    <property type="entry name" value="TPR-like"/>
    <property type="match status" value="1"/>
</dbReference>
<feature type="repeat" description="TPR" evidence="1">
    <location>
        <begin position="227"/>
        <end position="260"/>
    </location>
</feature>
<protein>
    <submittedName>
        <fullName evidence="2">Tetratricopeptide repeat protein</fullName>
    </submittedName>
</protein>
<keyword evidence="1" id="KW-0802">TPR repeat</keyword>
<dbReference type="SMART" id="SM00028">
    <property type="entry name" value="TPR"/>
    <property type="match status" value="3"/>
</dbReference>
<proteinExistence type="predicted"/>
<dbReference type="InterPro" id="IPR019734">
    <property type="entry name" value="TPR_rpt"/>
</dbReference>
<dbReference type="RefSeq" id="WP_310944314.1">
    <property type="nucleotide sequence ID" value="NZ_JARUIS010000031.1"/>
</dbReference>
<dbReference type="PROSITE" id="PS51257">
    <property type="entry name" value="PROKAR_LIPOPROTEIN"/>
    <property type="match status" value="1"/>
</dbReference>
<name>A0AAE4JU90_CLOSG</name>
<dbReference type="Gene3D" id="1.25.40.10">
    <property type="entry name" value="Tetratricopeptide repeat domain"/>
    <property type="match status" value="1"/>
</dbReference>
<organism evidence="2 3">
    <name type="scientific">Clostridium sporogenes</name>
    <dbReference type="NCBI Taxonomy" id="1509"/>
    <lineage>
        <taxon>Bacteria</taxon>
        <taxon>Bacillati</taxon>
        <taxon>Bacillota</taxon>
        <taxon>Clostridia</taxon>
        <taxon>Eubacteriales</taxon>
        <taxon>Clostridiaceae</taxon>
        <taxon>Clostridium</taxon>
    </lineage>
</organism>
<dbReference type="Pfam" id="PF14559">
    <property type="entry name" value="TPR_19"/>
    <property type="match status" value="1"/>
</dbReference>
<gene>
    <name evidence="2" type="ORF">P9J83_15690</name>
</gene>
<sequence length="277" mass="32245">MKKISNKIPFAFIFIFTTLLLFVGCAPKGNPEEVLNNYYQNVKDGNVEGAYETLSEQTKKNFTKEDFSRWLDIKKETTTLKETKLEKDNEYKNKELDGIKFKNVMEFKVTEKINNLYDNKDKSLNYKRSVVNDNGNWKVYRGKENGKQLVADSLRELGWLYIEGKGSKTKDLNQAATILNEALKYDKELPGIYYGLAYVYSDLGRYDEAMKQAKLFIEKTKDNKEKSDGYNVLGIIYQYKNQYNEGKKCFDESLKLNPDNQYAKTNLENLKQLNSLN</sequence>
<dbReference type="Pfam" id="PF00515">
    <property type="entry name" value="TPR_1"/>
    <property type="match status" value="1"/>
</dbReference>
<dbReference type="PROSITE" id="PS50005">
    <property type="entry name" value="TPR"/>
    <property type="match status" value="1"/>
</dbReference>
<dbReference type="Proteomes" id="UP001182303">
    <property type="component" value="Unassembled WGS sequence"/>
</dbReference>
<reference evidence="2" key="1">
    <citation type="submission" date="2023-04" db="EMBL/GenBank/DDBJ databases">
        <title>Assessment of the microbiological origin of a defect in Grana Padano cheese.</title>
        <authorList>
            <person name="Zago M."/>
            <person name="Rossetti L."/>
            <person name="Bonvini B."/>
            <person name="Carminati D."/>
            <person name="Giraffa G."/>
        </authorList>
    </citation>
    <scope>NUCLEOTIDE SEQUENCE</scope>
    <source>
        <strain evidence="2">4990</strain>
    </source>
</reference>
<dbReference type="InterPro" id="IPR011990">
    <property type="entry name" value="TPR-like_helical_dom_sf"/>
</dbReference>
<comment type="caution">
    <text evidence="2">The sequence shown here is derived from an EMBL/GenBank/DDBJ whole genome shotgun (WGS) entry which is preliminary data.</text>
</comment>
<dbReference type="EMBL" id="JARUIS010000031">
    <property type="protein sequence ID" value="MDS1004926.1"/>
    <property type="molecule type" value="Genomic_DNA"/>
</dbReference>
<evidence type="ECO:0000313" key="3">
    <source>
        <dbReference type="Proteomes" id="UP001182303"/>
    </source>
</evidence>
<evidence type="ECO:0000256" key="1">
    <source>
        <dbReference type="PROSITE-ProRule" id="PRU00339"/>
    </source>
</evidence>
<evidence type="ECO:0000313" key="2">
    <source>
        <dbReference type="EMBL" id="MDS1004926.1"/>
    </source>
</evidence>
<dbReference type="AlphaFoldDB" id="A0AAE4JU90"/>